<dbReference type="InterPro" id="IPR027417">
    <property type="entry name" value="P-loop_NTPase"/>
</dbReference>
<evidence type="ECO:0000256" key="8">
    <source>
        <dbReference type="SAM" id="MobiDB-lite"/>
    </source>
</evidence>
<evidence type="ECO:0000256" key="3">
    <source>
        <dbReference type="ARBA" id="ARBA00022806"/>
    </source>
</evidence>
<dbReference type="CDD" id="cd18787">
    <property type="entry name" value="SF2_C_DEAD"/>
    <property type="match status" value="1"/>
</dbReference>
<evidence type="ECO:0000256" key="1">
    <source>
        <dbReference type="ARBA" id="ARBA00022741"/>
    </source>
</evidence>
<feature type="short sequence motif" description="Q motif" evidence="6">
    <location>
        <begin position="1"/>
        <end position="29"/>
    </location>
</feature>
<dbReference type="SUPFAM" id="SSF52540">
    <property type="entry name" value="P-loop containing nucleoside triphosphate hydrolases"/>
    <property type="match status" value="1"/>
</dbReference>
<dbReference type="PROSITE" id="PS00039">
    <property type="entry name" value="DEAD_ATP_HELICASE"/>
    <property type="match status" value="1"/>
</dbReference>
<evidence type="ECO:0000256" key="7">
    <source>
        <dbReference type="RuleBase" id="RU000492"/>
    </source>
</evidence>
<dbReference type="GO" id="GO:0016787">
    <property type="term" value="F:hydrolase activity"/>
    <property type="evidence" value="ECO:0007669"/>
    <property type="project" value="UniProtKB-KW"/>
</dbReference>
<dbReference type="PANTHER" id="PTHR47959">
    <property type="entry name" value="ATP-DEPENDENT RNA HELICASE RHLE-RELATED"/>
    <property type="match status" value="1"/>
</dbReference>
<feature type="domain" description="Helicase ATP-binding" evidence="9">
    <location>
        <begin position="32"/>
        <end position="206"/>
    </location>
</feature>
<proteinExistence type="inferred from homology"/>
<dbReference type="PROSITE" id="PS51192">
    <property type="entry name" value="HELICASE_ATP_BIND_1"/>
    <property type="match status" value="1"/>
</dbReference>
<dbReference type="GO" id="GO:0005829">
    <property type="term" value="C:cytosol"/>
    <property type="evidence" value="ECO:0007669"/>
    <property type="project" value="TreeGrafter"/>
</dbReference>
<comment type="caution">
    <text evidence="12">The sequence shown here is derived from an EMBL/GenBank/DDBJ whole genome shotgun (WGS) entry which is preliminary data.</text>
</comment>
<evidence type="ECO:0000256" key="6">
    <source>
        <dbReference type="PROSITE-ProRule" id="PRU00552"/>
    </source>
</evidence>
<dbReference type="PROSITE" id="PS51195">
    <property type="entry name" value="Q_MOTIF"/>
    <property type="match status" value="1"/>
</dbReference>
<dbReference type="RefSeq" id="WP_109359343.1">
    <property type="nucleotide sequence ID" value="NZ_QFRJ01000005.1"/>
</dbReference>
<sequence length="455" mass="51031">MKFTELGLDEQLIEAIGYMGFETATPIQEQAIPEIIKGRDIIGCAQTGTGKTGAFVLPILHKIAQNPTDKINTLIIVPTRELAVQIEQQIQGLSYFISVSSKAIYGGGDGKDWSEQKEALVNGTNIIVATPGKLLSHLKMGYADFSSLQHLILDEADRMLDMGFIDDLSTIFKSLPAKRQNLMFSATMANEIRKFARTLLKDPVEINLALSKPAEGVKQSVYLAFDEQKNALLKSLIQERTDYKRIIIFSSTKEKVGTIVKYLKKNNLKASGISSNLEQEEREEVLRGFKSGRISLLVATDVMSRGIDIKEINMVINYDVPRDAEDYVHRVGRTARANTKGEAVSLINPKDMSKLSKIQDLIGSTIPVSPLPEELGEAPVWKEKSKSKPFNKNKKKKKWTKKKPSAKTVDNSKKDNPKENQQKKEHSKNNPPRKSQPKPEQKRKENQEKNKQNKE</sequence>
<evidence type="ECO:0000256" key="2">
    <source>
        <dbReference type="ARBA" id="ARBA00022801"/>
    </source>
</evidence>
<dbReference type="PANTHER" id="PTHR47959:SF13">
    <property type="entry name" value="ATP-DEPENDENT RNA HELICASE RHLE"/>
    <property type="match status" value="1"/>
</dbReference>
<evidence type="ECO:0000259" key="10">
    <source>
        <dbReference type="PROSITE" id="PS51194"/>
    </source>
</evidence>
<keyword evidence="2 7" id="KW-0378">Hydrolase</keyword>
<dbReference type="OrthoDB" id="9785240at2"/>
<dbReference type="CDD" id="cd00268">
    <property type="entry name" value="DEADc"/>
    <property type="match status" value="1"/>
</dbReference>
<dbReference type="InterPro" id="IPR044742">
    <property type="entry name" value="DEAD/DEAH_RhlB"/>
</dbReference>
<dbReference type="GO" id="GO:0003676">
    <property type="term" value="F:nucleic acid binding"/>
    <property type="evidence" value="ECO:0007669"/>
    <property type="project" value="InterPro"/>
</dbReference>
<feature type="compositionally biased region" description="Basic and acidic residues" evidence="8">
    <location>
        <begin position="410"/>
        <end position="428"/>
    </location>
</feature>
<dbReference type="InterPro" id="IPR011545">
    <property type="entry name" value="DEAD/DEAH_box_helicase_dom"/>
</dbReference>
<evidence type="ECO:0000313" key="13">
    <source>
        <dbReference type="Proteomes" id="UP000245370"/>
    </source>
</evidence>
<gene>
    <name evidence="12" type="ORF">DIT68_08350</name>
</gene>
<dbReference type="AlphaFoldDB" id="A0A2U2XCY2"/>
<dbReference type="Pfam" id="PF00270">
    <property type="entry name" value="DEAD"/>
    <property type="match status" value="1"/>
</dbReference>
<keyword evidence="3 7" id="KW-0347">Helicase</keyword>
<feature type="domain" description="DEAD-box RNA helicase Q" evidence="11">
    <location>
        <begin position="1"/>
        <end position="29"/>
    </location>
</feature>
<feature type="region of interest" description="Disordered" evidence="8">
    <location>
        <begin position="379"/>
        <end position="455"/>
    </location>
</feature>
<dbReference type="PROSITE" id="PS51194">
    <property type="entry name" value="HELICASE_CTER"/>
    <property type="match status" value="1"/>
</dbReference>
<dbReference type="SMART" id="SM00487">
    <property type="entry name" value="DEXDc"/>
    <property type="match status" value="1"/>
</dbReference>
<comment type="similarity">
    <text evidence="5 7">Belongs to the DEAD box helicase family.</text>
</comment>
<feature type="compositionally biased region" description="Basic residues" evidence="8">
    <location>
        <begin position="387"/>
        <end position="405"/>
    </location>
</feature>
<dbReference type="InterPro" id="IPR000629">
    <property type="entry name" value="RNA-helicase_DEAD-box_CS"/>
</dbReference>
<dbReference type="GO" id="GO:0003724">
    <property type="term" value="F:RNA helicase activity"/>
    <property type="evidence" value="ECO:0007669"/>
    <property type="project" value="InterPro"/>
</dbReference>
<dbReference type="EMBL" id="QFRJ01000005">
    <property type="protein sequence ID" value="PWH85638.1"/>
    <property type="molecule type" value="Genomic_DNA"/>
</dbReference>
<organism evidence="12 13">
    <name type="scientific">Brumimicrobium oceani</name>
    <dbReference type="NCBI Taxonomy" id="2100725"/>
    <lineage>
        <taxon>Bacteria</taxon>
        <taxon>Pseudomonadati</taxon>
        <taxon>Bacteroidota</taxon>
        <taxon>Flavobacteriia</taxon>
        <taxon>Flavobacteriales</taxon>
        <taxon>Crocinitomicaceae</taxon>
        <taxon>Brumimicrobium</taxon>
    </lineage>
</organism>
<feature type="domain" description="Helicase C-terminal" evidence="10">
    <location>
        <begin position="235"/>
        <end position="379"/>
    </location>
</feature>
<name>A0A2U2XCY2_9FLAO</name>
<evidence type="ECO:0000259" key="11">
    <source>
        <dbReference type="PROSITE" id="PS51195"/>
    </source>
</evidence>
<dbReference type="InterPro" id="IPR014001">
    <property type="entry name" value="Helicase_ATP-bd"/>
</dbReference>
<evidence type="ECO:0000259" key="9">
    <source>
        <dbReference type="PROSITE" id="PS51192"/>
    </source>
</evidence>
<dbReference type="InterPro" id="IPR014014">
    <property type="entry name" value="RNA_helicase_DEAD_Q_motif"/>
</dbReference>
<feature type="compositionally biased region" description="Basic and acidic residues" evidence="8">
    <location>
        <begin position="437"/>
        <end position="455"/>
    </location>
</feature>
<reference evidence="12 13" key="2">
    <citation type="submission" date="2018-05" db="EMBL/GenBank/DDBJ databases">
        <authorList>
            <person name="Lanie J.A."/>
            <person name="Ng W.-L."/>
            <person name="Kazmierczak K.M."/>
            <person name="Andrzejewski T.M."/>
            <person name="Davidsen T.M."/>
            <person name="Wayne K.J."/>
            <person name="Tettelin H."/>
            <person name="Glass J.I."/>
            <person name="Rusch D."/>
            <person name="Podicherti R."/>
            <person name="Tsui H.-C.T."/>
            <person name="Winkler M.E."/>
        </authorList>
    </citation>
    <scope>NUCLEOTIDE SEQUENCE [LARGE SCALE GENOMIC DNA]</scope>
    <source>
        <strain evidence="12 13">C305</strain>
    </source>
</reference>
<evidence type="ECO:0000313" key="12">
    <source>
        <dbReference type="EMBL" id="PWH85638.1"/>
    </source>
</evidence>
<keyword evidence="1 7" id="KW-0547">Nucleotide-binding</keyword>
<evidence type="ECO:0000256" key="5">
    <source>
        <dbReference type="ARBA" id="ARBA00038437"/>
    </source>
</evidence>
<dbReference type="Gene3D" id="3.40.50.300">
    <property type="entry name" value="P-loop containing nucleotide triphosphate hydrolases"/>
    <property type="match status" value="2"/>
</dbReference>
<dbReference type="SMART" id="SM00490">
    <property type="entry name" value="HELICc"/>
    <property type="match status" value="1"/>
</dbReference>
<keyword evidence="4 7" id="KW-0067">ATP-binding</keyword>
<reference evidence="12 13" key="1">
    <citation type="submission" date="2018-05" db="EMBL/GenBank/DDBJ databases">
        <title>Brumimicrobium oceani sp. nov., isolated from coastal sediment.</title>
        <authorList>
            <person name="Kou Y."/>
        </authorList>
    </citation>
    <scope>NUCLEOTIDE SEQUENCE [LARGE SCALE GENOMIC DNA]</scope>
    <source>
        <strain evidence="12 13">C305</strain>
    </source>
</reference>
<dbReference type="InterPro" id="IPR050079">
    <property type="entry name" value="DEAD_box_RNA_helicase"/>
</dbReference>
<keyword evidence="13" id="KW-1185">Reference proteome</keyword>
<protein>
    <submittedName>
        <fullName evidence="12">ATP-dependent RNA helicase</fullName>
    </submittedName>
</protein>
<dbReference type="Proteomes" id="UP000245370">
    <property type="component" value="Unassembled WGS sequence"/>
</dbReference>
<accession>A0A2U2XCY2</accession>
<evidence type="ECO:0000256" key="4">
    <source>
        <dbReference type="ARBA" id="ARBA00022840"/>
    </source>
</evidence>
<dbReference type="GO" id="GO:0005524">
    <property type="term" value="F:ATP binding"/>
    <property type="evidence" value="ECO:0007669"/>
    <property type="project" value="UniProtKB-KW"/>
</dbReference>
<dbReference type="Pfam" id="PF00271">
    <property type="entry name" value="Helicase_C"/>
    <property type="match status" value="1"/>
</dbReference>
<dbReference type="InterPro" id="IPR001650">
    <property type="entry name" value="Helicase_C-like"/>
</dbReference>